<organism evidence="1 2">
    <name type="scientific">Lactobacillus helveticus</name>
    <name type="common">Lactobacillus suntoryeus</name>
    <dbReference type="NCBI Taxonomy" id="1587"/>
    <lineage>
        <taxon>Bacteria</taxon>
        <taxon>Bacillati</taxon>
        <taxon>Bacillota</taxon>
        <taxon>Bacilli</taxon>
        <taxon>Lactobacillales</taxon>
        <taxon>Lactobacillaceae</taxon>
        <taxon>Lactobacillus</taxon>
    </lineage>
</organism>
<sequence>MKMVKHQKLAEALASLKLTDKELTDKLSDIINHNFEMSIADLVQKKLTTANVSGWRKGTAHPTNLTIRQGISILLTGHKDKYGSFIVSSQKEAKKILHDALSTNNQKIMDKFEDFKMACASGAYDKTRSYPDSTKINSETLMECIAYLIIQGYLFTDFSHAKGHLTLDNYSRIVDIESLVSQTDIDNLLSNLQFFCNTAKKI</sequence>
<reference evidence="1 2" key="1">
    <citation type="submission" date="2017-02" db="EMBL/GenBank/DDBJ databases">
        <title>Complete genome sequence of Lactobacillus helveticus.</title>
        <authorList>
            <person name="Kim J.F."/>
            <person name="Chung Y."/>
            <person name="Kwak M."/>
        </authorList>
    </citation>
    <scope>NUCLEOTIDE SEQUENCE [LARGE SCALE GENOMIC DNA]</scope>
    <source>
        <strain evidence="1 2">LH5</strain>
    </source>
</reference>
<dbReference type="AlphaFoldDB" id="A0A3S8SD98"/>
<name>A0A3S8SD98_LACHE</name>
<dbReference type="Proteomes" id="UP000267945">
    <property type="component" value="Chromosome"/>
</dbReference>
<accession>A0A3S8SD98</accession>
<evidence type="ECO:0000313" key="1">
    <source>
        <dbReference type="EMBL" id="AZK91783.1"/>
    </source>
</evidence>
<protein>
    <submittedName>
        <fullName evidence="1">Uncharacterized protein</fullName>
    </submittedName>
</protein>
<gene>
    <name evidence="1" type="ORF">LH5_01544</name>
</gene>
<proteinExistence type="predicted"/>
<dbReference type="EMBL" id="CP019581">
    <property type="protein sequence ID" value="AZK91783.1"/>
    <property type="molecule type" value="Genomic_DNA"/>
</dbReference>
<evidence type="ECO:0000313" key="2">
    <source>
        <dbReference type="Proteomes" id="UP000267945"/>
    </source>
</evidence>